<dbReference type="Proteomes" id="UP000594260">
    <property type="component" value="Unplaced"/>
</dbReference>
<feature type="transmembrane region" description="Helical" evidence="6">
    <location>
        <begin position="469"/>
        <end position="489"/>
    </location>
</feature>
<evidence type="ECO:0000256" key="3">
    <source>
        <dbReference type="ARBA" id="ARBA00022692"/>
    </source>
</evidence>
<keyword evidence="4 6" id="KW-1133">Transmembrane helix</keyword>
<protein>
    <recommendedName>
        <fullName evidence="7">Citrate transporter-like domain-containing protein</fullName>
    </recommendedName>
</protein>
<proteinExistence type="predicted"/>
<dbReference type="PANTHER" id="PTHR10283">
    <property type="entry name" value="SOLUTE CARRIER FAMILY 13 MEMBER"/>
    <property type="match status" value="1"/>
</dbReference>
<dbReference type="RefSeq" id="XP_022667494.1">
    <property type="nucleotide sequence ID" value="XM_022811759.1"/>
</dbReference>
<dbReference type="PANTHER" id="PTHR10283:SF82">
    <property type="entry name" value="SOLUTE CARRIER FAMILY 13 MEMBER 2"/>
    <property type="match status" value="1"/>
</dbReference>
<feature type="transmembrane region" description="Helical" evidence="6">
    <location>
        <begin position="209"/>
        <end position="230"/>
    </location>
</feature>
<evidence type="ECO:0000256" key="4">
    <source>
        <dbReference type="ARBA" id="ARBA00022989"/>
    </source>
</evidence>
<feature type="domain" description="Citrate transporter-like" evidence="7">
    <location>
        <begin position="65"/>
        <end position="422"/>
    </location>
</feature>
<dbReference type="GeneID" id="111252999"/>
<keyword evidence="3 6" id="KW-0812">Transmembrane</keyword>
<feature type="transmembrane region" description="Helical" evidence="6">
    <location>
        <begin position="430"/>
        <end position="449"/>
    </location>
</feature>
<sequence>MSLKVKKNAGRQQELERLPLHILEVMAASWESWFAIILPLALLPLPVFYRTDAGWCAYLMLIMAALWTTEALPLAVTSLIPVVAFPLLGLMSSTQVTRFYLDDISFLMLTSLSIAAAVETSNLHTRISLRTLLVIGTSTYRLLLGTMMVTMFLSMWIPNTASASIMGPVALSIIDQVFDSELPTMDPLVHKGGNGKQESRKANSRHFQVRGIMMLAVMYAANAGGTGSIIGTGPNLVLKAQLDTKSVKVNADSEAVVRYSLEEKYNRLGSITFAEAFVMGLLAFTIVLWFLMRPQFIHGWADYLPYGRIIKPTAPALGLMLLFFIVPKNPWSKNSEKILTWPVLQKKMQWGVMLLLGGGLALADLCKSTGLSKIIADELLLFRGVPPVVTVSCLSFAASMLTEITSNTAICSIMLPVVAQIAIALRVHPLYLMMPITICCSFSFMLPAATPVNAIVYDLAHMTIPQMAFPGIVMNCICVAIEILAINLYGDKVYGLSTFPSWAEPELPSGTNVTIDLK</sequence>
<feature type="transmembrane region" description="Helical" evidence="6">
    <location>
        <begin position="138"/>
        <end position="157"/>
    </location>
</feature>
<feature type="transmembrane region" description="Helical" evidence="6">
    <location>
        <begin position="312"/>
        <end position="328"/>
    </location>
</feature>
<name>A0A7M7KIJ5_VARDE</name>
<evidence type="ECO:0000313" key="9">
    <source>
        <dbReference type="Proteomes" id="UP000594260"/>
    </source>
</evidence>
<organism evidence="8 9">
    <name type="scientific">Varroa destructor</name>
    <name type="common">Honeybee mite</name>
    <dbReference type="NCBI Taxonomy" id="109461"/>
    <lineage>
        <taxon>Eukaryota</taxon>
        <taxon>Metazoa</taxon>
        <taxon>Ecdysozoa</taxon>
        <taxon>Arthropoda</taxon>
        <taxon>Chelicerata</taxon>
        <taxon>Arachnida</taxon>
        <taxon>Acari</taxon>
        <taxon>Parasitiformes</taxon>
        <taxon>Mesostigmata</taxon>
        <taxon>Gamasina</taxon>
        <taxon>Dermanyssoidea</taxon>
        <taxon>Varroidae</taxon>
        <taxon>Varroa</taxon>
    </lineage>
</organism>
<comment type="subcellular location">
    <subcellularLocation>
        <location evidence="1">Membrane</location>
        <topology evidence="1">Multi-pass membrane protein</topology>
    </subcellularLocation>
</comment>
<evidence type="ECO:0000256" key="5">
    <source>
        <dbReference type="ARBA" id="ARBA00023136"/>
    </source>
</evidence>
<feature type="transmembrane region" description="Helical" evidence="6">
    <location>
        <begin position="21"/>
        <end position="45"/>
    </location>
</feature>
<keyword evidence="2" id="KW-0813">Transport</keyword>
<feature type="transmembrane region" description="Helical" evidence="6">
    <location>
        <begin position="57"/>
        <end position="87"/>
    </location>
</feature>
<keyword evidence="5 6" id="KW-0472">Membrane</keyword>
<dbReference type="AlphaFoldDB" id="A0A7M7KIJ5"/>
<evidence type="ECO:0000313" key="8">
    <source>
        <dbReference type="EnsemblMetazoa" id="XP_022667494"/>
    </source>
</evidence>
<dbReference type="EnsemblMetazoa" id="XM_022811759">
    <property type="protein sequence ID" value="XP_022667494"/>
    <property type="gene ID" value="LOC111252999"/>
</dbReference>
<dbReference type="InterPro" id="IPR004680">
    <property type="entry name" value="Cit_transptr-like_dom"/>
</dbReference>
<feature type="transmembrane region" description="Helical" evidence="6">
    <location>
        <begin position="268"/>
        <end position="291"/>
    </location>
</feature>
<evidence type="ECO:0000259" key="7">
    <source>
        <dbReference type="Pfam" id="PF03600"/>
    </source>
</evidence>
<dbReference type="GO" id="GO:0015137">
    <property type="term" value="F:citrate transmembrane transporter activity"/>
    <property type="evidence" value="ECO:0007669"/>
    <property type="project" value="TreeGrafter"/>
</dbReference>
<dbReference type="Pfam" id="PF03600">
    <property type="entry name" value="CitMHS"/>
    <property type="match status" value="1"/>
</dbReference>
<keyword evidence="9" id="KW-1185">Reference proteome</keyword>
<dbReference type="GO" id="GO:0015141">
    <property type="term" value="F:succinate transmembrane transporter activity"/>
    <property type="evidence" value="ECO:0007669"/>
    <property type="project" value="TreeGrafter"/>
</dbReference>
<evidence type="ECO:0000256" key="2">
    <source>
        <dbReference type="ARBA" id="ARBA00022448"/>
    </source>
</evidence>
<dbReference type="GO" id="GO:0005886">
    <property type="term" value="C:plasma membrane"/>
    <property type="evidence" value="ECO:0007669"/>
    <property type="project" value="TreeGrafter"/>
</dbReference>
<accession>A0A7M7KIJ5</accession>
<reference evidence="8" key="1">
    <citation type="submission" date="2021-01" db="UniProtKB">
        <authorList>
            <consortium name="EnsemblMetazoa"/>
        </authorList>
    </citation>
    <scope>IDENTIFICATION</scope>
</reference>
<feature type="transmembrane region" description="Helical" evidence="6">
    <location>
        <begin position="99"/>
        <end position="118"/>
    </location>
</feature>
<evidence type="ECO:0000256" key="1">
    <source>
        <dbReference type="ARBA" id="ARBA00004141"/>
    </source>
</evidence>
<evidence type="ECO:0000256" key="6">
    <source>
        <dbReference type="SAM" id="Phobius"/>
    </source>
</evidence>